<keyword evidence="3" id="KW-1185">Reference proteome</keyword>
<feature type="domain" description="DUF6292" evidence="1">
    <location>
        <begin position="18"/>
        <end position="103"/>
    </location>
</feature>
<evidence type="ECO:0000313" key="3">
    <source>
        <dbReference type="Proteomes" id="UP000243799"/>
    </source>
</evidence>
<dbReference type="RefSeq" id="WP_091673675.1">
    <property type="nucleotide sequence ID" value="NZ_FOKG01000007.1"/>
</dbReference>
<evidence type="ECO:0000259" key="1">
    <source>
        <dbReference type="Pfam" id="PF19809"/>
    </source>
</evidence>
<proteinExistence type="predicted"/>
<dbReference type="AlphaFoldDB" id="A0A1I0ZTL5"/>
<dbReference type="Proteomes" id="UP000243799">
    <property type="component" value="Unassembled WGS sequence"/>
</dbReference>
<sequence>MRTKSERVPSAEDGLAGYVRSVAALIGVPPEGTTCEISDSANAYLAVARRCRRHPDDDVMLLWNERDGWHAALETLPGEQPAVLAYLGGPLVPAPDAVAEFAESVIAGRPVGQRNSPDLRPTGTSDHLASVLAVYAPDPALQ</sequence>
<name>A0A1I0ZTL5_9PSEU</name>
<reference evidence="3" key="1">
    <citation type="submission" date="2016-10" db="EMBL/GenBank/DDBJ databases">
        <authorList>
            <person name="Varghese N."/>
            <person name="Submissions S."/>
        </authorList>
    </citation>
    <scope>NUCLEOTIDE SEQUENCE [LARGE SCALE GENOMIC DNA]</scope>
    <source>
        <strain evidence="3">CGMCC 4.3568</strain>
    </source>
</reference>
<accession>A0A1I0ZTL5</accession>
<protein>
    <recommendedName>
        <fullName evidence="1">DUF6292 domain-containing protein</fullName>
    </recommendedName>
</protein>
<gene>
    <name evidence="2" type="ORF">SAMN05216266_107282</name>
</gene>
<evidence type="ECO:0000313" key="2">
    <source>
        <dbReference type="EMBL" id="SFB29015.1"/>
    </source>
</evidence>
<dbReference type="InterPro" id="IPR046259">
    <property type="entry name" value="DUF6292"/>
</dbReference>
<dbReference type="STRING" id="490629.SAMN05216266_107282"/>
<organism evidence="2 3">
    <name type="scientific">Amycolatopsis marina</name>
    <dbReference type="NCBI Taxonomy" id="490629"/>
    <lineage>
        <taxon>Bacteria</taxon>
        <taxon>Bacillati</taxon>
        <taxon>Actinomycetota</taxon>
        <taxon>Actinomycetes</taxon>
        <taxon>Pseudonocardiales</taxon>
        <taxon>Pseudonocardiaceae</taxon>
        <taxon>Amycolatopsis</taxon>
    </lineage>
</organism>
<dbReference type="Pfam" id="PF19809">
    <property type="entry name" value="DUF6292"/>
    <property type="match status" value="1"/>
</dbReference>
<dbReference type="OrthoDB" id="4190452at2"/>
<dbReference type="EMBL" id="FOKG01000007">
    <property type="protein sequence ID" value="SFB29015.1"/>
    <property type="molecule type" value="Genomic_DNA"/>
</dbReference>